<organism evidence="7 8">
    <name type="scientific">Actinocorallia aurantiaca</name>
    <dbReference type="NCBI Taxonomy" id="46204"/>
    <lineage>
        <taxon>Bacteria</taxon>
        <taxon>Bacillati</taxon>
        <taxon>Actinomycetota</taxon>
        <taxon>Actinomycetes</taxon>
        <taxon>Streptosporangiales</taxon>
        <taxon>Thermomonosporaceae</taxon>
        <taxon>Actinocorallia</taxon>
    </lineage>
</organism>
<keyword evidence="3" id="KW-0731">Sigma factor</keyword>
<evidence type="ECO:0000256" key="3">
    <source>
        <dbReference type="ARBA" id="ARBA00023082"/>
    </source>
</evidence>
<dbReference type="Pfam" id="PF04542">
    <property type="entry name" value="Sigma70_r2"/>
    <property type="match status" value="1"/>
</dbReference>
<evidence type="ECO:0000259" key="5">
    <source>
        <dbReference type="Pfam" id="PF04542"/>
    </source>
</evidence>
<accession>A0ABN3U9A3</accession>
<dbReference type="Proteomes" id="UP001501842">
    <property type="component" value="Unassembled WGS sequence"/>
</dbReference>
<dbReference type="InterPro" id="IPR036388">
    <property type="entry name" value="WH-like_DNA-bd_sf"/>
</dbReference>
<dbReference type="Pfam" id="PF08281">
    <property type="entry name" value="Sigma70_r4_2"/>
    <property type="match status" value="1"/>
</dbReference>
<evidence type="ECO:0000256" key="4">
    <source>
        <dbReference type="ARBA" id="ARBA00023163"/>
    </source>
</evidence>
<keyword evidence="8" id="KW-1185">Reference proteome</keyword>
<dbReference type="NCBIfam" id="TIGR02937">
    <property type="entry name" value="sigma70-ECF"/>
    <property type="match status" value="1"/>
</dbReference>
<gene>
    <name evidence="7" type="ORF">GCM10010439_30630</name>
</gene>
<dbReference type="InterPro" id="IPR013249">
    <property type="entry name" value="RNA_pol_sigma70_r4_t2"/>
</dbReference>
<reference evidence="7 8" key="1">
    <citation type="journal article" date="2019" name="Int. J. Syst. Evol. Microbiol.">
        <title>The Global Catalogue of Microorganisms (GCM) 10K type strain sequencing project: providing services to taxonomists for standard genome sequencing and annotation.</title>
        <authorList>
            <consortium name="The Broad Institute Genomics Platform"/>
            <consortium name="The Broad Institute Genome Sequencing Center for Infectious Disease"/>
            <person name="Wu L."/>
            <person name="Ma J."/>
        </authorList>
    </citation>
    <scope>NUCLEOTIDE SEQUENCE [LARGE SCALE GENOMIC DNA]</scope>
    <source>
        <strain evidence="7 8">JCM 8201</strain>
    </source>
</reference>
<dbReference type="Gene3D" id="1.10.1740.10">
    <property type="match status" value="1"/>
</dbReference>
<evidence type="ECO:0000256" key="1">
    <source>
        <dbReference type="ARBA" id="ARBA00010641"/>
    </source>
</evidence>
<dbReference type="EMBL" id="BAAATZ010000012">
    <property type="protein sequence ID" value="GAA2726815.1"/>
    <property type="molecule type" value="Genomic_DNA"/>
</dbReference>
<comment type="similarity">
    <text evidence="1">Belongs to the sigma-70 factor family. ECF subfamily.</text>
</comment>
<evidence type="ECO:0000259" key="6">
    <source>
        <dbReference type="Pfam" id="PF08281"/>
    </source>
</evidence>
<dbReference type="RefSeq" id="WP_344451041.1">
    <property type="nucleotide sequence ID" value="NZ_BAAATZ010000012.1"/>
</dbReference>
<dbReference type="PANTHER" id="PTHR43133">
    <property type="entry name" value="RNA POLYMERASE ECF-TYPE SIGMA FACTO"/>
    <property type="match status" value="1"/>
</dbReference>
<dbReference type="SUPFAM" id="SSF88659">
    <property type="entry name" value="Sigma3 and sigma4 domains of RNA polymerase sigma factors"/>
    <property type="match status" value="1"/>
</dbReference>
<protein>
    <submittedName>
        <fullName evidence="7">RNA polymerase sigma factor</fullName>
    </submittedName>
</protein>
<dbReference type="InterPro" id="IPR014284">
    <property type="entry name" value="RNA_pol_sigma-70_dom"/>
</dbReference>
<comment type="caution">
    <text evidence="7">The sequence shown here is derived from an EMBL/GenBank/DDBJ whole genome shotgun (WGS) entry which is preliminary data.</text>
</comment>
<feature type="domain" description="RNA polymerase sigma factor 70 region 4 type 2" evidence="6">
    <location>
        <begin position="130"/>
        <end position="179"/>
    </location>
</feature>
<keyword evidence="4" id="KW-0804">Transcription</keyword>
<dbReference type="SUPFAM" id="SSF88946">
    <property type="entry name" value="Sigma2 domain of RNA polymerase sigma factors"/>
    <property type="match status" value="1"/>
</dbReference>
<sequence length="203" mass="22577">MDPEDLELGELDELVLLAQRGDVDAFDRIYTDVQPRLLRYLRTLVGDEAEDVASEAWLQIARDLGKFSGDSAGFRGWTARIARNRAMDLLRRKQRRPVEPVPLDRLVELVGCDEGSEQLVLDELATDAAVRFIASLPRDQAEAVLLRVLFELDSAAAGRVLGKRAGAVRTAAYRGLRNLAKKLERFSGEPVTLRMTAALEDTT</sequence>
<dbReference type="InterPro" id="IPR013325">
    <property type="entry name" value="RNA_pol_sigma_r2"/>
</dbReference>
<keyword evidence="2" id="KW-0805">Transcription regulation</keyword>
<evidence type="ECO:0000256" key="2">
    <source>
        <dbReference type="ARBA" id="ARBA00023015"/>
    </source>
</evidence>
<dbReference type="Gene3D" id="1.10.10.10">
    <property type="entry name" value="Winged helix-like DNA-binding domain superfamily/Winged helix DNA-binding domain"/>
    <property type="match status" value="1"/>
</dbReference>
<feature type="domain" description="RNA polymerase sigma-70 region 2" evidence="5">
    <location>
        <begin position="30"/>
        <end position="96"/>
    </location>
</feature>
<dbReference type="InterPro" id="IPR039425">
    <property type="entry name" value="RNA_pol_sigma-70-like"/>
</dbReference>
<proteinExistence type="inferred from homology"/>
<name>A0ABN3U9A3_9ACTN</name>
<dbReference type="PANTHER" id="PTHR43133:SF66">
    <property type="entry name" value="ECF RNA POLYMERASE SIGMA FACTOR SIGK"/>
    <property type="match status" value="1"/>
</dbReference>
<dbReference type="InterPro" id="IPR013324">
    <property type="entry name" value="RNA_pol_sigma_r3/r4-like"/>
</dbReference>
<dbReference type="InterPro" id="IPR007627">
    <property type="entry name" value="RNA_pol_sigma70_r2"/>
</dbReference>
<evidence type="ECO:0000313" key="8">
    <source>
        <dbReference type="Proteomes" id="UP001501842"/>
    </source>
</evidence>
<evidence type="ECO:0000313" key="7">
    <source>
        <dbReference type="EMBL" id="GAA2726815.1"/>
    </source>
</evidence>